<evidence type="ECO:0000313" key="3">
    <source>
        <dbReference type="Proteomes" id="UP000249789"/>
    </source>
</evidence>
<dbReference type="RefSeq" id="XP_040797640.1">
    <property type="nucleotide sequence ID" value="XM_040948864.1"/>
</dbReference>
<evidence type="ECO:0000313" key="2">
    <source>
        <dbReference type="EMBL" id="RAK73630.1"/>
    </source>
</evidence>
<dbReference type="VEuPathDB" id="FungiDB:BO72DRAFT_499791"/>
<gene>
    <name evidence="2" type="ORF">BO72DRAFT_499791</name>
</gene>
<reference evidence="2 3" key="1">
    <citation type="submission" date="2018-02" db="EMBL/GenBank/DDBJ databases">
        <title>The genomes of Aspergillus section Nigri reveals drivers in fungal speciation.</title>
        <authorList>
            <consortium name="DOE Joint Genome Institute"/>
            <person name="Vesth T.C."/>
            <person name="Nybo J."/>
            <person name="Theobald S."/>
            <person name="Brandl J."/>
            <person name="Frisvad J.C."/>
            <person name="Nielsen K.F."/>
            <person name="Lyhne E.K."/>
            <person name="Kogle M.E."/>
            <person name="Kuo A."/>
            <person name="Riley R."/>
            <person name="Clum A."/>
            <person name="Nolan M."/>
            <person name="Lipzen A."/>
            <person name="Salamov A."/>
            <person name="Henrissat B."/>
            <person name="Wiebenga A."/>
            <person name="De vries R.P."/>
            <person name="Grigoriev I.V."/>
            <person name="Mortensen U.H."/>
            <person name="Andersen M.R."/>
            <person name="Baker S.E."/>
        </authorList>
    </citation>
    <scope>NUCLEOTIDE SEQUENCE [LARGE SCALE GENOMIC DNA]</scope>
    <source>
        <strain evidence="2 3">CBS 313.89</strain>
    </source>
</reference>
<keyword evidence="1" id="KW-0472">Membrane</keyword>
<dbReference type="EMBL" id="KZ824677">
    <property type="protein sequence ID" value="RAK73630.1"/>
    <property type="molecule type" value="Genomic_DNA"/>
</dbReference>
<keyword evidence="1" id="KW-0812">Transmembrane</keyword>
<keyword evidence="3" id="KW-1185">Reference proteome</keyword>
<dbReference type="AlphaFoldDB" id="A0A8G1RKV7"/>
<accession>A0A8G1RKV7</accession>
<dbReference type="Proteomes" id="UP000249789">
    <property type="component" value="Unassembled WGS sequence"/>
</dbReference>
<keyword evidence="1" id="KW-1133">Transmembrane helix</keyword>
<organism evidence="2 3">
    <name type="scientific">Aspergillus fijiensis CBS 313.89</name>
    <dbReference type="NCBI Taxonomy" id="1448319"/>
    <lineage>
        <taxon>Eukaryota</taxon>
        <taxon>Fungi</taxon>
        <taxon>Dikarya</taxon>
        <taxon>Ascomycota</taxon>
        <taxon>Pezizomycotina</taxon>
        <taxon>Eurotiomycetes</taxon>
        <taxon>Eurotiomycetidae</taxon>
        <taxon>Eurotiales</taxon>
        <taxon>Aspergillaceae</taxon>
        <taxon>Aspergillus</taxon>
    </lineage>
</organism>
<protein>
    <submittedName>
        <fullName evidence="2">Uncharacterized protein</fullName>
    </submittedName>
</protein>
<name>A0A8G1RKV7_9EURO</name>
<sequence length="101" mass="11350">MLILLLLLSRHFRDLPFIKVANDIQGILLKDLEDCRITVGAINDVILHITADVISRPHCIATPPIADGIPEPQISLYVFSTALVGISSYCLFLIYQRDKYK</sequence>
<dbReference type="GeneID" id="63866197"/>
<proteinExistence type="predicted"/>
<feature type="transmembrane region" description="Helical" evidence="1">
    <location>
        <begin position="74"/>
        <end position="95"/>
    </location>
</feature>
<evidence type="ECO:0000256" key="1">
    <source>
        <dbReference type="SAM" id="Phobius"/>
    </source>
</evidence>